<organism evidence="2 3">
    <name type="scientific">Diabrotica balteata</name>
    <name type="common">Banded cucumber beetle</name>
    <dbReference type="NCBI Taxonomy" id="107213"/>
    <lineage>
        <taxon>Eukaryota</taxon>
        <taxon>Metazoa</taxon>
        <taxon>Ecdysozoa</taxon>
        <taxon>Arthropoda</taxon>
        <taxon>Hexapoda</taxon>
        <taxon>Insecta</taxon>
        <taxon>Pterygota</taxon>
        <taxon>Neoptera</taxon>
        <taxon>Endopterygota</taxon>
        <taxon>Coleoptera</taxon>
        <taxon>Polyphaga</taxon>
        <taxon>Cucujiformia</taxon>
        <taxon>Chrysomeloidea</taxon>
        <taxon>Chrysomelidae</taxon>
        <taxon>Galerucinae</taxon>
        <taxon>Diabroticina</taxon>
        <taxon>Diabroticites</taxon>
        <taxon>Diabrotica</taxon>
    </lineage>
</organism>
<dbReference type="PANTHER" id="PTHR33327:SF3">
    <property type="entry name" value="RNA-DIRECTED DNA POLYMERASE"/>
    <property type="match status" value="1"/>
</dbReference>
<protein>
    <recommendedName>
        <fullName evidence="1">DUF7041 domain-containing protein</fullName>
    </recommendedName>
</protein>
<feature type="domain" description="DUF7041" evidence="1">
    <location>
        <begin position="14"/>
        <end position="63"/>
    </location>
</feature>
<reference evidence="2" key="1">
    <citation type="submission" date="2022-01" db="EMBL/GenBank/DDBJ databases">
        <authorList>
            <person name="King R."/>
        </authorList>
    </citation>
    <scope>NUCLEOTIDE SEQUENCE</scope>
</reference>
<dbReference type="OrthoDB" id="6433758at2759"/>
<evidence type="ECO:0000259" key="1">
    <source>
        <dbReference type="Pfam" id="PF23055"/>
    </source>
</evidence>
<evidence type="ECO:0000313" key="2">
    <source>
        <dbReference type="EMBL" id="CAG9835360.1"/>
    </source>
</evidence>
<evidence type="ECO:0000313" key="3">
    <source>
        <dbReference type="Proteomes" id="UP001153709"/>
    </source>
</evidence>
<dbReference type="EMBL" id="OU898280">
    <property type="protein sequence ID" value="CAG9835360.1"/>
    <property type="molecule type" value="Genomic_DNA"/>
</dbReference>
<dbReference type="InterPro" id="IPR055469">
    <property type="entry name" value="DUF7041"/>
</dbReference>
<dbReference type="Pfam" id="PF23055">
    <property type="entry name" value="DUF7041"/>
    <property type="match status" value="1"/>
</dbReference>
<name>A0A9N9XGI5_DIABA</name>
<proteinExistence type="predicted"/>
<keyword evidence="3" id="KW-1185">Reference proteome</keyword>
<accession>A0A9N9XGI5</accession>
<gene>
    <name evidence="2" type="ORF">DIABBA_LOCUS8562</name>
</gene>
<dbReference type="PANTHER" id="PTHR33327">
    <property type="entry name" value="ENDONUCLEASE"/>
    <property type="match status" value="1"/>
</dbReference>
<sequence length="149" mass="16164">MQGSANNSAPGVVPEIWFLQVENQFALANIINDATKFNYIVANLESAYISEVREIIVSPPATDRSLWLGRLPSSIQAILASQSNAGVDTAAKLADAVFEVVAPRIQISETATALESTIEKLTAELAEMKIQQTFAVAQPQTNTYCIYFV</sequence>
<dbReference type="Proteomes" id="UP001153709">
    <property type="component" value="Chromosome 5"/>
</dbReference>
<dbReference type="AlphaFoldDB" id="A0A9N9XGI5"/>